<keyword evidence="1" id="KW-1133">Transmembrane helix</keyword>
<reference evidence="2 3" key="1">
    <citation type="journal article" date="2019" name="Int. J. Syst. Evol. Microbiol.">
        <title>The Global Catalogue of Microorganisms (GCM) 10K type strain sequencing project: providing services to taxonomists for standard genome sequencing and annotation.</title>
        <authorList>
            <consortium name="The Broad Institute Genomics Platform"/>
            <consortium name="The Broad Institute Genome Sequencing Center for Infectious Disease"/>
            <person name="Wu L."/>
            <person name="Ma J."/>
        </authorList>
    </citation>
    <scope>NUCLEOTIDE SEQUENCE [LARGE SCALE GENOMIC DNA]</scope>
    <source>
        <strain evidence="2 3">XZYJT29</strain>
    </source>
</reference>
<feature type="transmembrane region" description="Helical" evidence="1">
    <location>
        <begin position="68"/>
        <end position="88"/>
    </location>
</feature>
<proteinExistence type="predicted"/>
<protein>
    <submittedName>
        <fullName evidence="2">Cox cluster protein</fullName>
    </submittedName>
</protein>
<keyword evidence="1" id="KW-0472">Membrane</keyword>
<feature type="transmembrane region" description="Helical" evidence="1">
    <location>
        <begin position="108"/>
        <end position="128"/>
    </location>
</feature>
<dbReference type="RefSeq" id="WP_274324483.1">
    <property type="nucleotide sequence ID" value="NZ_CP118158.1"/>
</dbReference>
<gene>
    <name evidence="2" type="ORF">ACFQMA_03400</name>
</gene>
<evidence type="ECO:0000313" key="2">
    <source>
        <dbReference type="EMBL" id="MFC7138881.1"/>
    </source>
</evidence>
<dbReference type="EMBL" id="JBHTAS010000001">
    <property type="protein sequence ID" value="MFC7138881.1"/>
    <property type="molecule type" value="Genomic_DNA"/>
</dbReference>
<evidence type="ECO:0000313" key="3">
    <source>
        <dbReference type="Proteomes" id="UP001596432"/>
    </source>
</evidence>
<accession>A0ABD5XZP8</accession>
<evidence type="ECO:0000256" key="1">
    <source>
        <dbReference type="SAM" id="Phobius"/>
    </source>
</evidence>
<organism evidence="2 3">
    <name type="scientific">Halosimplex aquaticum</name>
    <dbReference type="NCBI Taxonomy" id="3026162"/>
    <lineage>
        <taxon>Archaea</taxon>
        <taxon>Methanobacteriati</taxon>
        <taxon>Methanobacteriota</taxon>
        <taxon>Stenosarchaea group</taxon>
        <taxon>Halobacteria</taxon>
        <taxon>Halobacteriales</taxon>
        <taxon>Haloarculaceae</taxon>
        <taxon>Halosimplex</taxon>
    </lineage>
</organism>
<name>A0ABD5XZP8_9EURY</name>
<feature type="transmembrane region" description="Helical" evidence="1">
    <location>
        <begin position="30"/>
        <end position="56"/>
    </location>
</feature>
<comment type="caution">
    <text evidence="2">The sequence shown here is derived from an EMBL/GenBank/DDBJ whole genome shotgun (WGS) entry which is preliminary data.</text>
</comment>
<keyword evidence="1" id="KW-0812">Transmembrane</keyword>
<dbReference type="AlphaFoldDB" id="A0ABD5XZP8"/>
<dbReference type="GeneID" id="78819127"/>
<dbReference type="Proteomes" id="UP001596432">
    <property type="component" value="Unassembled WGS sequence"/>
</dbReference>
<sequence>MEEQPGLSDQYRTASPWPLLVAVGFALSEVGVFLGVFPVAVGGVLLLGASVAGILAESGYARRPWRTLAALGLAFTALGAVVVATQVSPSSVDILGIIADPTGITGRGMAVAVAGVMLVVAGGVSQAVGRNHGI</sequence>
<dbReference type="InterPro" id="IPR055963">
    <property type="entry name" value="DUF7541"/>
</dbReference>
<keyword evidence="3" id="KW-1185">Reference proteome</keyword>
<dbReference type="Pfam" id="PF24396">
    <property type="entry name" value="DUF7541"/>
    <property type="match status" value="1"/>
</dbReference>